<dbReference type="Gene3D" id="2.60.120.290">
    <property type="entry name" value="Spermadhesin, CUB domain"/>
    <property type="match status" value="2"/>
</dbReference>
<evidence type="ECO:0000256" key="7">
    <source>
        <dbReference type="ARBA" id="ARBA00023157"/>
    </source>
</evidence>
<dbReference type="GO" id="GO:0008270">
    <property type="term" value="F:zinc ion binding"/>
    <property type="evidence" value="ECO:0007669"/>
    <property type="project" value="UniProtKB-UniRule"/>
</dbReference>
<evidence type="ECO:0000256" key="9">
    <source>
        <dbReference type="PROSITE-ProRule" id="PRU01211"/>
    </source>
</evidence>
<keyword evidence="14" id="KW-1185">Reference proteome</keyword>
<comment type="caution">
    <text evidence="8">Lacks conserved residue(s) required for the propagation of feature annotation.</text>
</comment>
<sequence length="493" mass="56327">MKLISIHVIQTILLMTQMINSYVLHGTSDIPNASEMTRQKNLIPNKVKKSVVVKEKSDLWDLGIIHYEIDDIFTDFQRRIIKQGMRMWEESSCIQFVERNSDVHQDYVAFTKLDCGCCYIENEPRNKGRNELSLADGCEEINIVLHELGHILGFYHEHQHPDRDQYIEILFMNIEPGYRTEFGRYSRAEVDTLGLPYDYHSTMHFSKNVFAYFNFLTTIVMKQSVDGKIPNIGNKKVLSGGDIEAVNILYNCPICGGTVYDKYGIIESPPYLEANFPTGIIHCEWKVVAAKGEKILLELSTSNIFKSFNCTSDYLEIRKGYQSNTTLLGRYCGTHETIITHLVDHYAVVTYIRSTNLNEPNIGFRINYAVICGIGTVIPINEFKSYDLKSPNYPDAYEPFSNCLWEFKAPDNYKIKVEFNFFAIETSPDCKSDFVQIEDATKHEMPVIGRYCGNQNPGEVDTGVNNIFIKFSSNNNNVGVGFQADISVESIDF</sequence>
<dbReference type="GO" id="GO:0004222">
    <property type="term" value="F:metalloendopeptidase activity"/>
    <property type="evidence" value="ECO:0007669"/>
    <property type="project" value="UniProtKB-UniRule"/>
</dbReference>
<feature type="binding site" evidence="9">
    <location>
        <position position="150"/>
    </location>
    <ligand>
        <name>Zn(2+)</name>
        <dbReference type="ChEBI" id="CHEBI:29105"/>
        <note>catalytic</note>
    </ligand>
</feature>
<reference evidence="13" key="1">
    <citation type="submission" date="2021-04" db="EMBL/GenBank/DDBJ databases">
        <authorList>
            <person name="Chebbi M.A.C M."/>
        </authorList>
    </citation>
    <scope>NUCLEOTIDE SEQUENCE</scope>
</reference>
<feature type="domain" description="CUB" evidence="11">
    <location>
        <begin position="255"/>
        <end position="371"/>
    </location>
</feature>
<evidence type="ECO:0000256" key="6">
    <source>
        <dbReference type="ARBA" id="ARBA00023049"/>
    </source>
</evidence>
<evidence type="ECO:0000313" key="14">
    <source>
        <dbReference type="Proteomes" id="UP000786811"/>
    </source>
</evidence>
<dbReference type="SUPFAM" id="SSF49854">
    <property type="entry name" value="Spermadhesin, CUB domain"/>
    <property type="match status" value="2"/>
</dbReference>
<feature type="domain" description="CUB" evidence="11">
    <location>
        <begin position="372"/>
        <end position="489"/>
    </location>
</feature>
<dbReference type="Gene3D" id="3.40.390.10">
    <property type="entry name" value="Collagenase (Catalytic Domain)"/>
    <property type="match status" value="1"/>
</dbReference>
<evidence type="ECO:0000256" key="5">
    <source>
        <dbReference type="ARBA" id="ARBA00022833"/>
    </source>
</evidence>
<dbReference type="Pfam" id="PF00431">
    <property type="entry name" value="CUB"/>
    <property type="match status" value="2"/>
</dbReference>
<evidence type="ECO:0000256" key="1">
    <source>
        <dbReference type="ARBA" id="ARBA00022536"/>
    </source>
</evidence>
<feature type="signal peptide" evidence="10">
    <location>
        <begin position="1"/>
        <end position="21"/>
    </location>
</feature>
<dbReference type="CDD" id="cd00041">
    <property type="entry name" value="CUB"/>
    <property type="match status" value="2"/>
</dbReference>
<keyword evidence="4 9" id="KW-0378">Hydrolase</keyword>
<feature type="binding site" evidence="9">
    <location>
        <position position="156"/>
    </location>
    <ligand>
        <name>Zn(2+)</name>
        <dbReference type="ChEBI" id="CHEBI:29105"/>
        <note>catalytic</note>
    </ligand>
</feature>
<organism evidence="13 14">
    <name type="scientific">Cotesia congregata</name>
    <name type="common">Parasitoid wasp</name>
    <name type="synonym">Apanteles congregatus</name>
    <dbReference type="NCBI Taxonomy" id="51543"/>
    <lineage>
        <taxon>Eukaryota</taxon>
        <taxon>Metazoa</taxon>
        <taxon>Ecdysozoa</taxon>
        <taxon>Arthropoda</taxon>
        <taxon>Hexapoda</taxon>
        <taxon>Insecta</taxon>
        <taxon>Pterygota</taxon>
        <taxon>Neoptera</taxon>
        <taxon>Endopterygota</taxon>
        <taxon>Hymenoptera</taxon>
        <taxon>Apocrita</taxon>
        <taxon>Ichneumonoidea</taxon>
        <taxon>Braconidae</taxon>
        <taxon>Microgastrinae</taxon>
        <taxon>Cotesia</taxon>
    </lineage>
</organism>
<evidence type="ECO:0000256" key="10">
    <source>
        <dbReference type="RuleBase" id="RU361183"/>
    </source>
</evidence>
<evidence type="ECO:0000256" key="2">
    <source>
        <dbReference type="ARBA" id="ARBA00022670"/>
    </source>
</evidence>
<dbReference type="SUPFAM" id="SSF55486">
    <property type="entry name" value="Metalloproteases ('zincins'), catalytic domain"/>
    <property type="match status" value="1"/>
</dbReference>
<dbReference type="EMBL" id="CAJNRD030001119">
    <property type="protein sequence ID" value="CAG5087556.1"/>
    <property type="molecule type" value="Genomic_DNA"/>
</dbReference>
<comment type="cofactor">
    <cofactor evidence="9 10">
        <name>Zn(2+)</name>
        <dbReference type="ChEBI" id="CHEBI:29105"/>
    </cofactor>
    <text evidence="9 10">Binds 1 zinc ion per subunit.</text>
</comment>
<dbReference type="Pfam" id="PF01400">
    <property type="entry name" value="Astacin"/>
    <property type="match status" value="1"/>
</dbReference>
<dbReference type="EC" id="3.4.24.-" evidence="10"/>
<proteinExistence type="predicted"/>
<dbReference type="PANTHER" id="PTHR10127">
    <property type="entry name" value="DISCOIDIN, CUB, EGF, LAMININ , AND ZINC METALLOPROTEASE DOMAIN CONTAINING"/>
    <property type="match status" value="1"/>
</dbReference>
<comment type="caution">
    <text evidence="13">The sequence shown here is derived from an EMBL/GenBank/DDBJ whole genome shotgun (WGS) entry which is preliminary data.</text>
</comment>
<dbReference type="SMART" id="SM00042">
    <property type="entry name" value="CUB"/>
    <property type="match status" value="2"/>
</dbReference>
<keyword evidence="10" id="KW-0732">Signal</keyword>
<keyword evidence="1" id="KW-0245">EGF-like domain</keyword>
<evidence type="ECO:0000256" key="8">
    <source>
        <dbReference type="PROSITE-ProRule" id="PRU00059"/>
    </source>
</evidence>
<gene>
    <name evidence="13" type="ORF">HICCMSTLAB_LOCUS4543</name>
</gene>
<dbReference type="InterPro" id="IPR006026">
    <property type="entry name" value="Peptidase_Metallo"/>
</dbReference>
<feature type="binding site" evidence="9">
    <location>
        <position position="146"/>
    </location>
    <ligand>
        <name>Zn(2+)</name>
        <dbReference type="ChEBI" id="CHEBI:29105"/>
        <note>catalytic</note>
    </ligand>
</feature>
<dbReference type="PRINTS" id="PR00480">
    <property type="entry name" value="ASTACIN"/>
</dbReference>
<dbReference type="InterPro" id="IPR000859">
    <property type="entry name" value="CUB_dom"/>
</dbReference>
<evidence type="ECO:0000259" key="11">
    <source>
        <dbReference type="PROSITE" id="PS01180"/>
    </source>
</evidence>
<evidence type="ECO:0000256" key="4">
    <source>
        <dbReference type="ARBA" id="ARBA00022801"/>
    </source>
</evidence>
<evidence type="ECO:0000313" key="13">
    <source>
        <dbReference type="EMBL" id="CAG5087556.1"/>
    </source>
</evidence>
<dbReference type="GO" id="GO:0006508">
    <property type="term" value="P:proteolysis"/>
    <property type="evidence" value="ECO:0007669"/>
    <property type="project" value="UniProtKB-KW"/>
</dbReference>
<feature type="chain" id="PRO_5035342478" description="Metalloendopeptidase" evidence="10">
    <location>
        <begin position="22"/>
        <end position="493"/>
    </location>
</feature>
<keyword evidence="6 9" id="KW-0482">Metalloprotease</keyword>
<evidence type="ECO:0000256" key="3">
    <source>
        <dbReference type="ARBA" id="ARBA00022723"/>
    </source>
</evidence>
<keyword evidence="7" id="KW-1015">Disulfide bond</keyword>
<feature type="active site" evidence="9">
    <location>
        <position position="147"/>
    </location>
</feature>
<dbReference type="InterPro" id="IPR035914">
    <property type="entry name" value="Sperma_CUB_dom_sf"/>
</dbReference>
<name>A0A8J2HB19_COTCN</name>
<keyword evidence="2 9" id="KW-0645">Protease</keyword>
<dbReference type="PROSITE" id="PS51864">
    <property type="entry name" value="ASTACIN"/>
    <property type="match status" value="1"/>
</dbReference>
<accession>A0A8J2HB19</accession>
<dbReference type="Proteomes" id="UP000786811">
    <property type="component" value="Unassembled WGS sequence"/>
</dbReference>
<dbReference type="FunFam" id="2.60.120.290:FF:000005">
    <property type="entry name" value="Procollagen C-endopeptidase enhancer 1"/>
    <property type="match status" value="1"/>
</dbReference>
<dbReference type="InterPro" id="IPR024079">
    <property type="entry name" value="MetalloPept_cat_dom_sf"/>
</dbReference>
<keyword evidence="5 9" id="KW-0862">Zinc</keyword>
<dbReference type="SMART" id="SM00235">
    <property type="entry name" value="ZnMc"/>
    <property type="match status" value="1"/>
</dbReference>
<dbReference type="InterPro" id="IPR001506">
    <property type="entry name" value="Peptidase_M12A"/>
</dbReference>
<keyword evidence="3 9" id="KW-0479">Metal-binding</keyword>
<dbReference type="OrthoDB" id="7544260at2759"/>
<dbReference type="PROSITE" id="PS01180">
    <property type="entry name" value="CUB"/>
    <property type="match status" value="2"/>
</dbReference>
<dbReference type="PANTHER" id="PTHR10127:SF850">
    <property type="entry name" value="METALLOENDOPEPTIDASE"/>
    <property type="match status" value="1"/>
</dbReference>
<protein>
    <recommendedName>
        <fullName evidence="10">Metalloendopeptidase</fullName>
        <ecNumber evidence="10">3.4.24.-</ecNumber>
    </recommendedName>
</protein>
<evidence type="ECO:0000259" key="12">
    <source>
        <dbReference type="PROSITE" id="PS51864"/>
    </source>
</evidence>
<dbReference type="AlphaFoldDB" id="A0A8J2HB19"/>
<feature type="domain" description="Peptidase M12A" evidence="12">
    <location>
        <begin position="50"/>
        <end position="253"/>
    </location>
</feature>